<dbReference type="PANTHER" id="PTHR45749:SF23">
    <property type="entry name" value="ZINC FINGER MYM-TYPE PROTEIN 1-LIKE"/>
    <property type="match status" value="1"/>
</dbReference>
<proteinExistence type="predicted"/>
<gene>
    <name evidence="3" type="primary">LOC136081125</name>
</gene>
<dbReference type="PANTHER" id="PTHR45749">
    <property type="match status" value="1"/>
</dbReference>
<dbReference type="Proteomes" id="UP001652625">
    <property type="component" value="Chromosome 06"/>
</dbReference>
<sequence>MVALLKLLVKWMLEVFEKVPKEKGFLPSSGHKSKELADATFLVLDSHRLDIKDCCGQSDDNASNMVSRYTRLQARIKEVNLFATFLPCLAHSLNLVDDKSQRLITKSEANGLYLKLDSLKTALMATLWSDIVERFNTTSKQSQSVEINIKQLLSDNKSDHEADHKSDHKTDYNLDYKADHKSDHKSDHKADHKSDHKADHKSDHKADHKSDHKSDYKE</sequence>
<evidence type="ECO:0000313" key="2">
    <source>
        <dbReference type="Proteomes" id="UP001652625"/>
    </source>
</evidence>
<accession>A0ABM4BZ02</accession>
<reference evidence="3" key="1">
    <citation type="submission" date="2025-08" db="UniProtKB">
        <authorList>
            <consortium name="RefSeq"/>
        </authorList>
    </citation>
    <scope>IDENTIFICATION</scope>
</reference>
<evidence type="ECO:0000313" key="3">
    <source>
        <dbReference type="RefSeq" id="XP_065654486.1"/>
    </source>
</evidence>
<keyword evidence="2" id="KW-1185">Reference proteome</keyword>
<name>A0ABM4BZ02_HYDVU</name>
<protein>
    <submittedName>
        <fullName evidence="3">Uncharacterized protein LOC136081125</fullName>
    </submittedName>
</protein>
<dbReference type="RefSeq" id="XP_065654486.1">
    <property type="nucleotide sequence ID" value="XM_065798414.1"/>
</dbReference>
<dbReference type="GeneID" id="136081125"/>
<evidence type="ECO:0000256" key="1">
    <source>
        <dbReference type="SAM" id="MobiDB-lite"/>
    </source>
</evidence>
<feature type="region of interest" description="Disordered" evidence="1">
    <location>
        <begin position="156"/>
        <end position="218"/>
    </location>
</feature>
<organism evidence="2 3">
    <name type="scientific">Hydra vulgaris</name>
    <name type="common">Hydra</name>
    <name type="synonym">Hydra attenuata</name>
    <dbReference type="NCBI Taxonomy" id="6087"/>
    <lineage>
        <taxon>Eukaryota</taxon>
        <taxon>Metazoa</taxon>
        <taxon>Cnidaria</taxon>
        <taxon>Hydrozoa</taxon>
        <taxon>Hydroidolina</taxon>
        <taxon>Anthoathecata</taxon>
        <taxon>Aplanulata</taxon>
        <taxon>Hydridae</taxon>
        <taxon>Hydra</taxon>
    </lineage>
</organism>